<dbReference type="Gene3D" id="3.90.70.10">
    <property type="entry name" value="Cysteine proteinases"/>
    <property type="match status" value="2"/>
</dbReference>
<dbReference type="STRING" id="2316362.A0A4Q2DDQ4"/>
<dbReference type="Gene3D" id="3.40.50.720">
    <property type="entry name" value="NAD(P)-binding Rossmann-like Domain"/>
    <property type="match status" value="1"/>
</dbReference>
<evidence type="ECO:0000259" key="8">
    <source>
        <dbReference type="PROSITE" id="PS50056"/>
    </source>
</evidence>
<dbReference type="PROSITE" id="PS50235">
    <property type="entry name" value="USP_3"/>
    <property type="match status" value="1"/>
</dbReference>
<dbReference type="PROSITE" id="PS50055">
    <property type="entry name" value="TYR_PHOSPHATASE_PTP"/>
    <property type="match status" value="1"/>
</dbReference>
<dbReference type="SMART" id="SM00829">
    <property type="entry name" value="PKS_ER"/>
    <property type="match status" value="1"/>
</dbReference>
<evidence type="ECO:0000259" key="7">
    <source>
        <dbReference type="PROSITE" id="PS50055"/>
    </source>
</evidence>
<dbReference type="PANTHER" id="PTHR48106:SF13">
    <property type="entry name" value="QUINONE OXIDOREDUCTASE-RELATED"/>
    <property type="match status" value="1"/>
</dbReference>
<evidence type="ECO:0000259" key="9">
    <source>
        <dbReference type="PROSITE" id="PS50235"/>
    </source>
</evidence>
<name>A0A4Q2DDQ4_9AGAR</name>
<feature type="region of interest" description="Disordered" evidence="6">
    <location>
        <begin position="39"/>
        <end position="64"/>
    </location>
</feature>
<dbReference type="CDD" id="cd05286">
    <property type="entry name" value="QOR2"/>
    <property type="match status" value="1"/>
</dbReference>
<evidence type="ECO:0000256" key="1">
    <source>
        <dbReference type="ARBA" id="ARBA00022857"/>
    </source>
</evidence>
<proteinExistence type="predicted"/>
<dbReference type="PANTHER" id="PTHR48106">
    <property type="entry name" value="QUINONE OXIDOREDUCTASE PIG3-RELATED"/>
    <property type="match status" value="1"/>
</dbReference>
<dbReference type="FunFam" id="3.40.50.720:FF:000053">
    <property type="entry name" value="Quinone oxidoreductase 1"/>
    <property type="match status" value="1"/>
</dbReference>
<dbReference type="PROSITE" id="PS00973">
    <property type="entry name" value="USP_2"/>
    <property type="match status" value="1"/>
</dbReference>
<dbReference type="SMART" id="SM00194">
    <property type="entry name" value="PTPc"/>
    <property type="match status" value="1"/>
</dbReference>
<dbReference type="Pfam" id="PF00443">
    <property type="entry name" value="UCH"/>
    <property type="match status" value="1"/>
</dbReference>
<dbReference type="Pfam" id="PF00102">
    <property type="entry name" value="Y_phosphatase"/>
    <property type="match status" value="2"/>
</dbReference>
<dbReference type="Gene3D" id="3.90.180.10">
    <property type="entry name" value="Medium-chain alcohol dehydrogenases, catalytic domain"/>
    <property type="match status" value="1"/>
</dbReference>
<dbReference type="SUPFAM" id="SSF50129">
    <property type="entry name" value="GroES-like"/>
    <property type="match status" value="1"/>
</dbReference>
<feature type="compositionally biased region" description="Polar residues" evidence="6">
    <location>
        <begin position="1707"/>
        <end position="1724"/>
    </location>
</feature>
<feature type="region of interest" description="Disordered" evidence="6">
    <location>
        <begin position="933"/>
        <end position="1002"/>
    </location>
</feature>
<dbReference type="Pfam" id="PF13446">
    <property type="entry name" value="RPT"/>
    <property type="match status" value="1"/>
</dbReference>
<dbReference type="Pfam" id="PF08240">
    <property type="entry name" value="ADH_N"/>
    <property type="match status" value="1"/>
</dbReference>
<comment type="caution">
    <text evidence="10">The sequence shown here is derived from an EMBL/GenBank/DDBJ whole genome shotgun (WGS) entry which is preliminary data.</text>
</comment>
<dbReference type="InterPro" id="IPR013154">
    <property type="entry name" value="ADH-like_N"/>
</dbReference>
<dbReference type="GO" id="GO:0005829">
    <property type="term" value="C:cytosol"/>
    <property type="evidence" value="ECO:0007669"/>
    <property type="project" value="TreeGrafter"/>
</dbReference>
<dbReference type="SUPFAM" id="SSF54001">
    <property type="entry name" value="Cysteine proteinases"/>
    <property type="match status" value="1"/>
</dbReference>
<feature type="region of interest" description="Disordered" evidence="6">
    <location>
        <begin position="1681"/>
        <end position="1800"/>
    </location>
</feature>
<dbReference type="OrthoDB" id="2420415at2759"/>
<evidence type="ECO:0000313" key="11">
    <source>
        <dbReference type="Proteomes" id="UP000290288"/>
    </source>
</evidence>
<gene>
    <name evidence="10" type="ORF">EST38_g8817</name>
</gene>
<dbReference type="PROSITE" id="PS50056">
    <property type="entry name" value="TYR_PHOSPHATASE_2"/>
    <property type="match status" value="1"/>
</dbReference>
<dbReference type="GO" id="GO:0004725">
    <property type="term" value="F:protein tyrosine phosphatase activity"/>
    <property type="evidence" value="ECO:0007669"/>
    <property type="project" value="InterPro"/>
</dbReference>
<feature type="region of interest" description="Disordered" evidence="6">
    <location>
        <begin position="1104"/>
        <end position="1125"/>
    </location>
</feature>
<dbReference type="InterPro" id="IPR001394">
    <property type="entry name" value="Peptidase_C19_UCH"/>
</dbReference>
<dbReference type="InterPro" id="IPR020843">
    <property type="entry name" value="ER"/>
</dbReference>
<dbReference type="Pfam" id="PF00107">
    <property type="entry name" value="ADH_zinc_N"/>
    <property type="match status" value="1"/>
</dbReference>
<keyword evidence="1" id="KW-0521">NADP</keyword>
<dbReference type="GO" id="GO:0070402">
    <property type="term" value="F:NADPH binding"/>
    <property type="evidence" value="ECO:0007669"/>
    <property type="project" value="TreeGrafter"/>
</dbReference>
<feature type="region of interest" description="Disordered" evidence="6">
    <location>
        <begin position="778"/>
        <end position="824"/>
    </location>
</feature>
<reference evidence="10 11" key="1">
    <citation type="submission" date="2019-01" db="EMBL/GenBank/DDBJ databases">
        <title>Draft genome sequence of Psathyrella aberdarensis IHI B618.</title>
        <authorList>
            <person name="Buettner E."/>
            <person name="Kellner H."/>
        </authorList>
    </citation>
    <scope>NUCLEOTIDE SEQUENCE [LARGE SCALE GENOMIC DNA]</scope>
    <source>
        <strain evidence="10 11">IHI B618</strain>
    </source>
</reference>
<dbReference type="SUPFAM" id="SSF51735">
    <property type="entry name" value="NAD(P)-binding Rossmann-fold domains"/>
    <property type="match status" value="1"/>
</dbReference>
<dbReference type="InterPro" id="IPR003595">
    <property type="entry name" value="Tyr_Pase_cat"/>
</dbReference>
<dbReference type="CDD" id="cd00047">
    <property type="entry name" value="PTPc"/>
    <property type="match status" value="1"/>
</dbReference>
<dbReference type="InterPro" id="IPR000242">
    <property type="entry name" value="PTP_cat"/>
</dbReference>
<dbReference type="GO" id="GO:0003960">
    <property type="term" value="F:quinone reductase (NADPH) activity"/>
    <property type="evidence" value="ECO:0007669"/>
    <property type="project" value="InterPro"/>
</dbReference>
<dbReference type="GO" id="GO:0004843">
    <property type="term" value="F:cysteine-type deubiquitinase activity"/>
    <property type="evidence" value="ECO:0007669"/>
    <property type="project" value="InterPro"/>
</dbReference>
<dbReference type="InterPro" id="IPR047618">
    <property type="entry name" value="QOR-like"/>
</dbReference>
<dbReference type="SUPFAM" id="SSF52799">
    <property type="entry name" value="(Phosphotyrosine protein) phosphatases II"/>
    <property type="match status" value="1"/>
</dbReference>
<dbReference type="GO" id="GO:0016579">
    <property type="term" value="P:protein deubiquitination"/>
    <property type="evidence" value="ECO:0007669"/>
    <property type="project" value="InterPro"/>
</dbReference>
<feature type="domain" description="Tyrosine specific protein phosphatases" evidence="8">
    <location>
        <begin position="306"/>
        <end position="414"/>
    </location>
</feature>
<protein>
    <recommendedName>
        <fullName evidence="4">Probable quinone oxidoreductase</fullName>
    </recommendedName>
    <alternativeName>
        <fullName evidence="3">NADPH:quinone reductase</fullName>
    </alternativeName>
</protein>
<keyword evidence="11" id="KW-1185">Reference proteome</keyword>
<dbReference type="InterPro" id="IPR011032">
    <property type="entry name" value="GroES-like_sf"/>
</dbReference>
<dbReference type="Proteomes" id="UP000290288">
    <property type="component" value="Unassembled WGS sequence"/>
</dbReference>
<dbReference type="InterPro" id="IPR025305">
    <property type="entry name" value="UCH_repeat_domain"/>
</dbReference>
<feature type="compositionally biased region" description="Low complexity" evidence="6">
    <location>
        <begin position="950"/>
        <end position="990"/>
    </location>
</feature>
<sequence length="2147" mass="239005">MPPNPLPAWLASAYDSNYLRQALTVLAGRETKREIARDASRLQLQANSNQSKTGQRRQPPKAVVSDEQINHYSVKIGASQEHVPRNRYFQLEAYDRTRVTVSTSGRLGGGSECDAQDCHNHYLNASWILEKFGQKWWIATQAPLPNTANTFLNIILKPVSLPNSSLLNPPANTSSQTTRIRTVVQLTKDVEAGRRKAHPYFPNTIGKFIIVPAEPELYSPALKVTLLNQENIQDAHCVKSTISVIPVTNPPPRNPRTYDYMDIEEDAGEKDKYGEQNEARIIFTHLLYTSWPDHAVPEDEDRKSLLSFLRLADRINRDGSSTAPSSGTSLDPDPPIIVGCSAGVGRTGSFIALSSLLRHLGELPPPACPTSSSVIPPSPLGPLPEQFGDDLVAQEIDSLREQRQRMVERPEQVILIYETLVDLLGASSGKYSSSPRAGDIDTSQTGGIDVIQKTTLPFPQPKPDEFIIKVDYAGVNFIDTYFRSGLYPVPSFPAAIGKEIAGTIVALPTDPEVLNNETFKSHGYKVGGKVGADRLGSHATYAAVPWQVVFPVPDSVSTRVAAAGLLQGLTTLTFTEEAYQVKKGDTILVHTVAGGLGLLFTQLIKRAGATVIGTTSTQEKADLAKSYGADHVILYKSENTVQRVLEITNGTGVDAIYDGVGKDTFEANFEMIKRKGTLVSVGNASGAVPPFSLFKLVPKNVRLLRPALTGYVATVEEAAHYGNEFFKLVQSGALKITIFKEYPFTAEGAQEAQRDLTSGKTTGKVIIKRPIEAASFYGTKSASSAKAPPPLPSRPKAGSSNVTAYVPPPEPPRYGSNPPGYREPELVPEETAEEELPALISQEDSNNGWSDGWKEKANWNADWVPDPPRTSNFDPMDYLGSAPRHDIGVRIDGRVDFEEQNWWKVEERKKWGRPGPGMLPPVVADELHDPHHSLFSVNVPSMPPPPSANPPSTARPDQSGSFPSSSQAPHSAHPLSSTPSLDPSYSSSYPSEEEVRTAVPHPNSYYCPKENGWVILSWKSSNVPPPFAASFSPSQHPLPDMGRRRRTNNCLNEEEGVWGKNKTHHFHRYAKAVDSLKLPHPYKPDSWSSDDALKQKRRGRTIVNDVGKLRADQAEDSGNESSSEPEGKLLDLYICCQCGFYCVASNVIPGIIPRKYLDELVRDKQSNPLPGKSGEITVVIAIDTFLVAIENKLFKGNNRLIKIGSKSFQAKLGWNAPIKKIFDSMGFGENTSNNDSTLMAPLTDTSSPESIVRRKRLFRAWVELSAWLLDYKRVHSGFIFYNFWNQFLNALNQGAALRDYNHGQKIYVQIDNAREMYQRAIGAHPDQIPRGELQDPALSAVRGMQEEWTGLGLTPTTFSPELVAFAYLSQVRCDPAGTAMYFTYLTKLVTALQAAGSCPPQLQELLVIEQSRERFTFSDVQAAARDLGFGVDGDLRVEYDDEIEVEFVEGAWRDLVKRSWKDLENGGKIQRSANEALKILAQVRNSDRLMKVWEAGHNKMNPEQAYNTLEVPKETDDAMLITVFSMRLEETTIQMESMREAMSVIAEVRDSERLRQFLATGQDPGEIVIPTRPDFPRGLNQLGNTCYLNSLLQYFYTIKDLRDAVRPMSHLDLKSIEEDKLSDEDINKHRVGGRRVTRREIIRSKKFINQLADLFFNLEFSDTPAITPSIELAKLALVTSRDEEEDEVDKGGSDSSNDTDATLVDDGTSTIPASEPTPSQSKSSVLGKRARDVERQKSIMDVDDEGYVLVSSPRNRDSPEPMDQDRQSQLKDKDGDVAMRQGTPVPEKPPPPPPKKRAETIDSGGMMFGKQHDVAECMDNCMFQIETALLKFDAMIEGQSGKGSVVKQLFYGRIRQRLTGVVPNSRSSIHEKEDLFSHLPVNVTNDGVDIYDGLSGYFDDIVDWEGGKARMEVSLVEAPPLLQIQLQRVQFNRETLQPYKSQAYVRFGETIYLDRFMDNADIRKKTQSRLLQRALNERRERIQVLLEGKNGSFMSTLEHTANFLNFMKEKSVQGVEPGLVGNLRDEQTRVQREIDDIREEIDRIKDQLEDLWKDSKAYPYELTSVFIHRGASPSFGHYFFYSRNFPNEPDSWFKYNDSDVAVVSKDEVLQDTTGSTANPYLLVFARKGSNVVETVNRFDPTQLVTPM</sequence>
<accession>A0A4Q2DDQ4</accession>
<dbReference type="PROSITE" id="PS00972">
    <property type="entry name" value="USP_1"/>
    <property type="match status" value="1"/>
</dbReference>
<feature type="compositionally biased region" description="Polar residues" evidence="6">
    <location>
        <begin position="42"/>
        <end position="53"/>
    </location>
</feature>
<evidence type="ECO:0000256" key="2">
    <source>
        <dbReference type="ARBA" id="ARBA00023002"/>
    </source>
</evidence>
<feature type="domain" description="USP" evidence="9">
    <location>
        <begin position="1577"/>
        <end position="2127"/>
    </location>
</feature>
<dbReference type="InterPro" id="IPR029021">
    <property type="entry name" value="Prot-tyrosine_phosphatase-like"/>
</dbReference>
<dbReference type="SMART" id="SM00404">
    <property type="entry name" value="PTPc_motif"/>
    <property type="match status" value="1"/>
</dbReference>
<dbReference type="PRINTS" id="PR00700">
    <property type="entry name" value="PRTYPHPHTASE"/>
</dbReference>
<feature type="domain" description="Tyrosine-protein phosphatase" evidence="7">
    <location>
        <begin position="80"/>
        <end position="423"/>
    </location>
</feature>
<evidence type="ECO:0000313" key="10">
    <source>
        <dbReference type="EMBL" id="RXW17041.1"/>
    </source>
</evidence>
<dbReference type="InterPro" id="IPR018200">
    <property type="entry name" value="USP_CS"/>
</dbReference>
<dbReference type="Gene3D" id="3.90.190.10">
    <property type="entry name" value="Protein tyrosine phosphatase superfamily"/>
    <property type="match status" value="1"/>
</dbReference>
<keyword evidence="2" id="KW-0560">Oxidoreductase</keyword>
<evidence type="ECO:0000256" key="5">
    <source>
        <dbReference type="SAM" id="Coils"/>
    </source>
</evidence>
<dbReference type="EMBL" id="SDEE01000377">
    <property type="protein sequence ID" value="RXW17041.1"/>
    <property type="molecule type" value="Genomic_DNA"/>
</dbReference>
<keyword evidence="5" id="KW-0175">Coiled coil</keyword>
<feature type="coiled-coil region" evidence="5">
    <location>
        <begin position="2020"/>
        <end position="2054"/>
    </location>
</feature>
<dbReference type="GO" id="GO:0035925">
    <property type="term" value="F:mRNA 3'-UTR AU-rich region binding"/>
    <property type="evidence" value="ECO:0007669"/>
    <property type="project" value="TreeGrafter"/>
</dbReference>
<evidence type="ECO:0000256" key="6">
    <source>
        <dbReference type="SAM" id="MobiDB-lite"/>
    </source>
</evidence>
<dbReference type="InterPro" id="IPR013149">
    <property type="entry name" value="ADH-like_C"/>
</dbReference>
<feature type="compositionally biased region" description="Basic and acidic residues" evidence="6">
    <location>
        <begin position="1754"/>
        <end position="1777"/>
    </location>
</feature>
<dbReference type="InterPro" id="IPR038765">
    <property type="entry name" value="Papain-like_cys_pep_sf"/>
</dbReference>
<dbReference type="InterPro" id="IPR036291">
    <property type="entry name" value="NAD(P)-bd_dom_sf"/>
</dbReference>
<evidence type="ECO:0000256" key="3">
    <source>
        <dbReference type="ARBA" id="ARBA00043088"/>
    </source>
</evidence>
<feature type="compositionally biased region" description="Basic and acidic residues" evidence="6">
    <location>
        <begin position="1729"/>
        <end position="1740"/>
    </location>
</feature>
<dbReference type="InterPro" id="IPR000387">
    <property type="entry name" value="Tyr_Pase_dom"/>
</dbReference>
<organism evidence="10 11">
    <name type="scientific">Candolleomyces aberdarensis</name>
    <dbReference type="NCBI Taxonomy" id="2316362"/>
    <lineage>
        <taxon>Eukaryota</taxon>
        <taxon>Fungi</taxon>
        <taxon>Dikarya</taxon>
        <taxon>Basidiomycota</taxon>
        <taxon>Agaricomycotina</taxon>
        <taxon>Agaricomycetes</taxon>
        <taxon>Agaricomycetidae</taxon>
        <taxon>Agaricales</taxon>
        <taxon>Agaricineae</taxon>
        <taxon>Psathyrellaceae</taxon>
        <taxon>Candolleomyces</taxon>
    </lineage>
</organism>
<dbReference type="InterPro" id="IPR028889">
    <property type="entry name" value="USP"/>
</dbReference>
<evidence type="ECO:0000256" key="4">
    <source>
        <dbReference type="ARBA" id="ARBA00070796"/>
    </source>
</evidence>